<proteinExistence type="inferred from homology"/>
<dbReference type="PANTHER" id="PTHR43386">
    <property type="entry name" value="OLIGOPEPTIDE TRANSPORT SYSTEM PERMEASE PROTEIN APPC"/>
    <property type="match status" value="1"/>
</dbReference>
<dbReference type="OrthoDB" id="9783218at2"/>
<protein>
    <submittedName>
        <fullName evidence="9">ABC transporter permease subunit</fullName>
    </submittedName>
</protein>
<dbReference type="SUPFAM" id="SSF161098">
    <property type="entry name" value="MetI-like"/>
    <property type="match status" value="1"/>
</dbReference>
<keyword evidence="6 7" id="KW-0472">Membrane</keyword>
<sequence>MAGSTPASATASAAPLAAGGEVIRRKRTSLLSDAWRRFRRHKLAVASLVVLGLMILLVLLGPLVWKVAINEIDFSARLKGPMPNHPFGTDDLGQDIFARMLYGGRISLAVGLAAMAMAITVGVTIGAIAGISRGPVDAALMWLTDLFLSLPQLPLLLLLIYLFRDALKGVFGPEVGVFLLIVFVIGCFRWMPVARLVRAQFFSLREKEFVEAARALGASTTRQVVRHILPNALGPVIVAGTIDVAAAIIAESTLSFLGLGFPPDIPTWGRILYDSKEYLDIATYWALFPGAAIFLTVLAINFIGDGLRDALDPRDVL</sequence>
<keyword evidence="4 7" id="KW-0812">Transmembrane</keyword>
<evidence type="ECO:0000256" key="3">
    <source>
        <dbReference type="ARBA" id="ARBA00022475"/>
    </source>
</evidence>
<keyword evidence="3" id="KW-1003">Cell membrane</keyword>
<feature type="transmembrane region" description="Helical" evidence="7">
    <location>
        <begin position="236"/>
        <end position="261"/>
    </location>
</feature>
<feature type="domain" description="ABC transmembrane type-1" evidence="8">
    <location>
        <begin position="104"/>
        <end position="304"/>
    </location>
</feature>
<dbReference type="AlphaFoldDB" id="A0A844AUV1"/>
<name>A0A844AUV1_9BURK</name>
<dbReference type="EMBL" id="WJBU01000002">
    <property type="protein sequence ID" value="MRD46168.1"/>
    <property type="molecule type" value="Genomic_DNA"/>
</dbReference>
<organism evidence="9 10">
    <name type="scientific">Caenimonas koreensis DSM 17982</name>
    <dbReference type="NCBI Taxonomy" id="1121255"/>
    <lineage>
        <taxon>Bacteria</taxon>
        <taxon>Pseudomonadati</taxon>
        <taxon>Pseudomonadota</taxon>
        <taxon>Betaproteobacteria</taxon>
        <taxon>Burkholderiales</taxon>
        <taxon>Comamonadaceae</taxon>
        <taxon>Caenimonas</taxon>
    </lineage>
</organism>
<comment type="similarity">
    <text evidence="7">Belongs to the binding-protein-dependent transport system permease family.</text>
</comment>
<dbReference type="GO" id="GO:0005886">
    <property type="term" value="C:plasma membrane"/>
    <property type="evidence" value="ECO:0007669"/>
    <property type="project" value="UniProtKB-SubCell"/>
</dbReference>
<comment type="caution">
    <text evidence="9">The sequence shown here is derived from an EMBL/GenBank/DDBJ whole genome shotgun (WGS) entry which is preliminary data.</text>
</comment>
<evidence type="ECO:0000256" key="7">
    <source>
        <dbReference type="RuleBase" id="RU363032"/>
    </source>
</evidence>
<evidence type="ECO:0000259" key="8">
    <source>
        <dbReference type="PROSITE" id="PS50928"/>
    </source>
</evidence>
<dbReference type="Gene3D" id="1.10.3720.10">
    <property type="entry name" value="MetI-like"/>
    <property type="match status" value="1"/>
</dbReference>
<dbReference type="Pfam" id="PF12911">
    <property type="entry name" value="OppC_N"/>
    <property type="match status" value="1"/>
</dbReference>
<dbReference type="RefSeq" id="WP_153583515.1">
    <property type="nucleotide sequence ID" value="NZ_WJBU01000002.1"/>
</dbReference>
<dbReference type="GO" id="GO:0055085">
    <property type="term" value="P:transmembrane transport"/>
    <property type="evidence" value="ECO:0007669"/>
    <property type="project" value="InterPro"/>
</dbReference>
<evidence type="ECO:0000256" key="1">
    <source>
        <dbReference type="ARBA" id="ARBA00004651"/>
    </source>
</evidence>
<evidence type="ECO:0000256" key="2">
    <source>
        <dbReference type="ARBA" id="ARBA00022448"/>
    </source>
</evidence>
<dbReference type="InterPro" id="IPR000515">
    <property type="entry name" value="MetI-like"/>
</dbReference>
<evidence type="ECO:0000256" key="5">
    <source>
        <dbReference type="ARBA" id="ARBA00022989"/>
    </source>
</evidence>
<dbReference type="PANTHER" id="PTHR43386:SF23">
    <property type="entry name" value="ABC TRANSPORTER"/>
    <property type="match status" value="1"/>
</dbReference>
<feature type="transmembrane region" description="Helical" evidence="7">
    <location>
        <begin position="140"/>
        <end position="163"/>
    </location>
</feature>
<dbReference type="InterPro" id="IPR035906">
    <property type="entry name" value="MetI-like_sf"/>
</dbReference>
<reference evidence="9 10" key="1">
    <citation type="submission" date="2019-11" db="EMBL/GenBank/DDBJ databases">
        <title>Caenimonas koreensis gen. nov., sp. nov., isolated from activated sludge.</title>
        <authorList>
            <person name="Seung H.R."/>
        </authorList>
    </citation>
    <scope>NUCLEOTIDE SEQUENCE [LARGE SCALE GENOMIC DNA]</scope>
    <source>
        <strain evidence="9 10">EMB320</strain>
    </source>
</reference>
<dbReference type="InterPro" id="IPR050366">
    <property type="entry name" value="BP-dependent_transpt_permease"/>
</dbReference>
<evidence type="ECO:0000256" key="6">
    <source>
        <dbReference type="ARBA" id="ARBA00023136"/>
    </source>
</evidence>
<gene>
    <name evidence="9" type="ORF">GHT07_02670</name>
</gene>
<dbReference type="Pfam" id="PF00528">
    <property type="entry name" value="BPD_transp_1"/>
    <property type="match status" value="1"/>
</dbReference>
<feature type="transmembrane region" description="Helical" evidence="7">
    <location>
        <begin position="106"/>
        <end position="128"/>
    </location>
</feature>
<feature type="transmembrane region" description="Helical" evidence="7">
    <location>
        <begin position="281"/>
        <end position="304"/>
    </location>
</feature>
<dbReference type="Proteomes" id="UP000487350">
    <property type="component" value="Unassembled WGS sequence"/>
</dbReference>
<keyword evidence="10" id="KW-1185">Reference proteome</keyword>
<dbReference type="PROSITE" id="PS50928">
    <property type="entry name" value="ABC_TM1"/>
    <property type="match status" value="1"/>
</dbReference>
<dbReference type="InterPro" id="IPR025966">
    <property type="entry name" value="OppC_N"/>
</dbReference>
<feature type="transmembrane region" description="Helical" evidence="7">
    <location>
        <begin position="175"/>
        <end position="197"/>
    </location>
</feature>
<comment type="subcellular location">
    <subcellularLocation>
        <location evidence="1 7">Cell membrane</location>
        <topology evidence="1 7">Multi-pass membrane protein</topology>
    </subcellularLocation>
</comment>
<keyword evidence="5 7" id="KW-1133">Transmembrane helix</keyword>
<dbReference type="CDD" id="cd06261">
    <property type="entry name" value="TM_PBP2"/>
    <property type="match status" value="1"/>
</dbReference>
<feature type="transmembrane region" description="Helical" evidence="7">
    <location>
        <begin position="43"/>
        <end position="65"/>
    </location>
</feature>
<evidence type="ECO:0000313" key="9">
    <source>
        <dbReference type="EMBL" id="MRD46168.1"/>
    </source>
</evidence>
<accession>A0A844AUV1</accession>
<keyword evidence="2 7" id="KW-0813">Transport</keyword>
<evidence type="ECO:0000256" key="4">
    <source>
        <dbReference type="ARBA" id="ARBA00022692"/>
    </source>
</evidence>
<evidence type="ECO:0000313" key="10">
    <source>
        <dbReference type="Proteomes" id="UP000487350"/>
    </source>
</evidence>